<sequence length="361" mass="40237">MVYINMRVHHGGAFGYEEGANIVALWYKDPSLDDLETSLKMLKGDIKAIEMCNIAGLRGLIELYVVHDVGDAEPFSEMGYVDIGGVAEEGTDNGHGLVIFEGHEDEAAKASGEPNKGTEGRDVGDEFRVDESDSSDEDSKDPEYMPFDDEGDSAGDIHFTDSEEDYKGDSGFDEDTVPKEATAGKKKGSGINQFSDEDGADSDESEIDHMIGGDEGDDDDAENDADDVSDHGGQKFPVHKPLKDMSSYRWEVGTLYASKQEFKETVLEYAVHTARSIKFKQCDLVRVRGVCQKDCPFWLYTHRVRDESTWQLKSLNLQHTCMQIHKVGILHTNWLGAQFKKKIESNPRIKINELQAKAHKK</sequence>
<evidence type="ECO:0000256" key="1">
    <source>
        <dbReference type="SAM" id="MobiDB-lite"/>
    </source>
</evidence>
<dbReference type="PANTHER" id="PTHR31973:SF187">
    <property type="entry name" value="MUTATOR TRANSPOSASE MUDRA PROTEIN"/>
    <property type="match status" value="1"/>
</dbReference>
<organism evidence="2 3">
    <name type="scientific">Arachis hypogaea</name>
    <name type="common">Peanut</name>
    <dbReference type="NCBI Taxonomy" id="3818"/>
    <lineage>
        <taxon>Eukaryota</taxon>
        <taxon>Viridiplantae</taxon>
        <taxon>Streptophyta</taxon>
        <taxon>Embryophyta</taxon>
        <taxon>Tracheophyta</taxon>
        <taxon>Spermatophyta</taxon>
        <taxon>Magnoliopsida</taxon>
        <taxon>eudicotyledons</taxon>
        <taxon>Gunneridae</taxon>
        <taxon>Pentapetalae</taxon>
        <taxon>rosids</taxon>
        <taxon>fabids</taxon>
        <taxon>Fabales</taxon>
        <taxon>Fabaceae</taxon>
        <taxon>Papilionoideae</taxon>
        <taxon>50 kb inversion clade</taxon>
        <taxon>dalbergioids sensu lato</taxon>
        <taxon>Dalbergieae</taxon>
        <taxon>Pterocarpus clade</taxon>
        <taxon>Arachis</taxon>
    </lineage>
</organism>
<gene>
    <name evidence="2" type="ORF">Ahy_A07g036471</name>
</gene>
<dbReference type="AlphaFoldDB" id="A0A445CG92"/>
<feature type="compositionally biased region" description="Acidic residues" evidence="1">
    <location>
        <begin position="214"/>
        <end position="227"/>
    </location>
</feature>
<keyword evidence="3" id="KW-1185">Reference proteome</keyword>
<feature type="compositionally biased region" description="Basic and acidic residues" evidence="1">
    <location>
        <begin position="116"/>
        <end position="131"/>
    </location>
</feature>
<feature type="compositionally biased region" description="Basic and acidic residues" evidence="1">
    <location>
        <begin position="158"/>
        <end position="170"/>
    </location>
</feature>
<comment type="caution">
    <text evidence="2">The sequence shown here is derived from an EMBL/GenBank/DDBJ whole genome shotgun (WGS) entry which is preliminary data.</text>
</comment>
<protein>
    <recommendedName>
        <fullName evidence="4">Transposase MuDR plant domain-containing protein</fullName>
    </recommendedName>
</protein>
<feature type="compositionally biased region" description="Acidic residues" evidence="1">
    <location>
        <begin position="195"/>
        <end position="206"/>
    </location>
</feature>
<proteinExistence type="predicted"/>
<feature type="region of interest" description="Disordered" evidence="1">
    <location>
        <begin position="106"/>
        <end position="240"/>
    </location>
</feature>
<evidence type="ECO:0000313" key="2">
    <source>
        <dbReference type="EMBL" id="RYR49945.1"/>
    </source>
</evidence>
<dbReference type="EMBL" id="SDMP01000007">
    <property type="protein sequence ID" value="RYR49945.1"/>
    <property type="molecule type" value="Genomic_DNA"/>
</dbReference>
<name>A0A445CG92_ARAHY</name>
<reference evidence="2 3" key="1">
    <citation type="submission" date="2019-01" db="EMBL/GenBank/DDBJ databases">
        <title>Sequencing of cultivated peanut Arachis hypogaea provides insights into genome evolution and oil improvement.</title>
        <authorList>
            <person name="Chen X."/>
        </authorList>
    </citation>
    <scope>NUCLEOTIDE SEQUENCE [LARGE SCALE GENOMIC DNA]</scope>
    <source>
        <strain evidence="3">cv. Fuhuasheng</strain>
        <tissue evidence="2">Leaves</tissue>
    </source>
</reference>
<feature type="compositionally biased region" description="Acidic residues" evidence="1">
    <location>
        <begin position="132"/>
        <end position="153"/>
    </location>
</feature>
<evidence type="ECO:0008006" key="4">
    <source>
        <dbReference type="Google" id="ProtNLM"/>
    </source>
</evidence>
<evidence type="ECO:0000313" key="3">
    <source>
        <dbReference type="Proteomes" id="UP000289738"/>
    </source>
</evidence>
<dbReference type="PANTHER" id="PTHR31973">
    <property type="entry name" value="POLYPROTEIN, PUTATIVE-RELATED"/>
    <property type="match status" value="1"/>
</dbReference>
<dbReference type="Proteomes" id="UP000289738">
    <property type="component" value="Chromosome A07"/>
</dbReference>
<accession>A0A445CG92</accession>